<accession>A0A5B8VAF4</accession>
<dbReference type="AlphaFoldDB" id="A0A5B8VAF4"/>
<evidence type="ECO:0000313" key="2">
    <source>
        <dbReference type="Proteomes" id="UP000321533"/>
    </source>
</evidence>
<gene>
    <name evidence="1" type="ORF">FRZ67_13425</name>
</gene>
<dbReference type="KEGG" id="pgin:FRZ67_13425"/>
<dbReference type="Proteomes" id="UP000321533">
    <property type="component" value="Chromosome"/>
</dbReference>
<organism evidence="1 2">
    <name type="scientific">Panacibacter ginsenosidivorans</name>
    <dbReference type="NCBI Taxonomy" id="1813871"/>
    <lineage>
        <taxon>Bacteria</taxon>
        <taxon>Pseudomonadati</taxon>
        <taxon>Bacteroidota</taxon>
        <taxon>Chitinophagia</taxon>
        <taxon>Chitinophagales</taxon>
        <taxon>Chitinophagaceae</taxon>
        <taxon>Panacibacter</taxon>
    </lineage>
</organism>
<name>A0A5B8VAF4_9BACT</name>
<keyword evidence="2" id="KW-1185">Reference proteome</keyword>
<proteinExistence type="predicted"/>
<reference evidence="1 2" key="1">
    <citation type="journal article" date="2016" name="Int. J. Syst. Evol. Microbiol.">
        <title>Panacibacter ginsenosidivorans gen. nov., sp. nov., with ginsenoside converting activity isolated from soil of a ginseng field.</title>
        <authorList>
            <person name="Siddiqi M.Z."/>
            <person name="Muhammad Shafi S."/>
            <person name="Choi K.D."/>
            <person name="Im W.T."/>
        </authorList>
    </citation>
    <scope>NUCLEOTIDE SEQUENCE [LARGE SCALE GENOMIC DNA]</scope>
    <source>
        <strain evidence="1 2">Gsoil1550</strain>
    </source>
</reference>
<dbReference type="OrthoDB" id="9793805at2"/>
<dbReference type="RefSeq" id="WP_147190066.1">
    <property type="nucleotide sequence ID" value="NZ_CP042435.1"/>
</dbReference>
<dbReference type="GO" id="GO:0016740">
    <property type="term" value="F:transferase activity"/>
    <property type="evidence" value="ECO:0007669"/>
    <property type="project" value="UniProtKB-KW"/>
</dbReference>
<keyword evidence="1" id="KW-0808">Transferase</keyword>
<dbReference type="EMBL" id="CP042435">
    <property type="protein sequence ID" value="QEC68249.1"/>
    <property type="molecule type" value="Genomic_DNA"/>
</dbReference>
<dbReference type="Pfam" id="PF13528">
    <property type="entry name" value="Glyco_trans_1_3"/>
    <property type="match status" value="1"/>
</dbReference>
<sequence>MKIFYAVQATGNGHIARAAELLPFLQRYGTVDIFLSGSNSDLQTALPVKFRSRGLSLFYHKNGGLDYWRMLKELNVVNAYKDAKRLPVEKYDVVINDFESITSLACRQKKIPSISFGHQASFQSDKTPRPLRKDPAGEFILKKFATATNYIGLHFEQYDDFIYNPVIKNDILAAEPADKGHITVYLSHYADEVVAPQLHKVKDTRFEVFSKKVKQVTVDKHITFIPISNHAFNESMINCTGIITGAGFETPAEALYLGKKLLCLPIKGQYEQLCNAEALKNFDVPVVNGIDENFSTHVNNWLQNDPPYKLLLTHTIEEIVSTVMHKAIHC</sequence>
<protein>
    <submittedName>
        <fullName evidence="1">Glycosyl transferase</fullName>
    </submittedName>
</protein>
<evidence type="ECO:0000313" key="1">
    <source>
        <dbReference type="EMBL" id="QEC68249.1"/>
    </source>
</evidence>